<protein>
    <submittedName>
        <fullName evidence="1">Longevity assurance proteins LAG1 LAC1</fullName>
    </submittedName>
</protein>
<comment type="caution">
    <text evidence="1">The sequence shown here is derived from an EMBL/GenBank/DDBJ whole genome shotgun (WGS) entry which is preliminary data.</text>
</comment>
<organism evidence="1 2">
    <name type="scientific">Irpex rosettiformis</name>
    <dbReference type="NCBI Taxonomy" id="378272"/>
    <lineage>
        <taxon>Eukaryota</taxon>
        <taxon>Fungi</taxon>
        <taxon>Dikarya</taxon>
        <taxon>Basidiomycota</taxon>
        <taxon>Agaricomycotina</taxon>
        <taxon>Agaricomycetes</taxon>
        <taxon>Polyporales</taxon>
        <taxon>Irpicaceae</taxon>
        <taxon>Irpex</taxon>
    </lineage>
</organism>
<dbReference type="Proteomes" id="UP001055072">
    <property type="component" value="Unassembled WGS sequence"/>
</dbReference>
<accession>A0ACB8UCM3</accession>
<evidence type="ECO:0000313" key="2">
    <source>
        <dbReference type="Proteomes" id="UP001055072"/>
    </source>
</evidence>
<proteinExistence type="predicted"/>
<name>A0ACB8UCM3_9APHY</name>
<evidence type="ECO:0000313" key="1">
    <source>
        <dbReference type="EMBL" id="KAI0092015.1"/>
    </source>
</evidence>
<reference evidence="1" key="1">
    <citation type="journal article" date="2021" name="Environ. Microbiol.">
        <title>Gene family expansions and transcriptome signatures uncover fungal adaptations to wood decay.</title>
        <authorList>
            <person name="Hage H."/>
            <person name="Miyauchi S."/>
            <person name="Viragh M."/>
            <person name="Drula E."/>
            <person name="Min B."/>
            <person name="Chaduli D."/>
            <person name="Navarro D."/>
            <person name="Favel A."/>
            <person name="Norest M."/>
            <person name="Lesage-Meessen L."/>
            <person name="Balint B."/>
            <person name="Merenyi Z."/>
            <person name="de Eugenio L."/>
            <person name="Morin E."/>
            <person name="Martinez A.T."/>
            <person name="Baldrian P."/>
            <person name="Stursova M."/>
            <person name="Martinez M.J."/>
            <person name="Novotny C."/>
            <person name="Magnuson J.K."/>
            <person name="Spatafora J.W."/>
            <person name="Maurice S."/>
            <person name="Pangilinan J."/>
            <person name="Andreopoulos W."/>
            <person name="LaButti K."/>
            <person name="Hundley H."/>
            <person name="Na H."/>
            <person name="Kuo A."/>
            <person name="Barry K."/>
            <person name="Lipzen A."/>
            <person name="Henrissat B."/>
            <person name="Riley R."/>
            <person name="Ahrendt S."/>
            <person name="Nagy L.G."/>
            <person name="Grigoriev I.V."/>
            <person name="Martin F."/>
            <person name="Rosso M.N."/>
        </authorList>
    </citation>
    <scope>NUCLEOTIDE SEQUENCE</scope>
    <source>
        <strain evidence="1">CBS 384.51</strain>
    </source>
</reference>
<gene>
    <name evidence="1" type="ORF">BDY19DRAFT_990763</name>
</gene>
<keyword evidence="2" id="KW-1185">Reference proteome</keyword>
<sequence>MANKSVNRRRPRSGTLQKIEIDPDHHLAGAFRPQTPLDTQSPATPLTKSRIGGAGKPEGFWNDLTSLRWVIVPTSSLKLLIIAVLLWSNWEILTPFIAKGLYNPFEPLLFISHRVPTSSIDDPRYQKGCLDLVFVAFYVVFWSFVRQSITLWLLKPLARRFGIRKELKLDRFGEQGYAVVYFAFTGLWGLRIMSQHPTWWYQTEYFWIDYPHWDMMPELKRYYLMQAAYWVQQLLVLVFRLEKPRKDYNELVAHHLVTLWLVGWSYLINLTRIGNAVYVSMDIPDTFLAFSKILNYLQLERAKVVSFAIFIPIWTYFRHYLNIVMLWSVWTQFDLMPETSKRWSPEDGVWMIWWMKYQIFAPIFLLHLLNLFWYYLIIRIAHRAIVDAKGTTDIRSDDEDDDDENQVEEKED</sequence>
<dbReference type="EMBL" id="MU274904">
    <property type="protein sequence ID" value="KAI0092015.1"/>
    <property type="molecule type" value="Genomic_DNA"/>
</dbReference>